<evidence type="ECO:0000256" key="2">
    <source>
        <dbReference type="ARBA" id="ARBA00023043"/>
    </source>
</evidence>
<feature type="repeat" description="ANK" evidence="3">
    <location>
        <begin position="2"/>
        <end position="34"/>
    </location>
</feature>
<keyword evidence="2 3" id="KW-0040">ANK repeat</keyword>
<reference evidence="4" key="1">
    <citation type="submission" date="2021-01" db="EMBL/GenBank/DDBJ databases">
        <authorList>
            <person name="Corre E."/>
            <person name="Pelletier E."/>
            <person name="Niang G."/>
            <person name="Scheremetjew M."/>
            <person name="Finn R."/>
            <person name="Kale V."/>
            <person name="Holt S."/>
            <person name="Cochrane G."/>
            <person name="Meng A."/>
            <person name="Brown T."/>
            <person name="Cohen L."/>
        </authorList>
    </citation>
    <scope>NUCLEOTIDE SEQUENCE</scope>
    <source>
        <strain evidence="4">CCMP281</strain>
    </source>
</reference>
<accession>A0A7S3AXC2</accession>
<evidence type="ECO:0000256" key="3">
    <source>
        <dbReference type="PROSITE-ProRule" id="PRU00023"/>
    </source>
</evidence>
<proteinExistence type="predicted"/>
<sequence>MNGGTALHAAAIGGSREAVRRLLQAGAPADAVDYAGRSAIHYAARGGSGKCIRTLCRACADLERTNVLGWTPLHVASNFSHPGAINALLKIGARASPVDGSGCTPLHLAADRLGEDVDGCRCKECTKQHARKLRAMRLLLAHGALPSAGDCNGATPAHVSAAHDCSEGIRMLRRARANLWGADVNGFTPLRISRAGRQASRAARTLLFMDGSLPRNVAAAASRPRD</sequence>
<evidence type="ECO:0000256" key="1">
    <source>
        <dbReference type="ARBA" id="ARBA00022737"/>
    </source>
</evidence>
<gene>
    <name evidence="4" type="ORF">HERI1096_LOCUS17422</name>
</gene>
<feature type="repeat" description="ANK" evidence="3">
    <location>
        <begin position="68"/>
        <end position="100"/>
    </location>
</feature>
<dbReference type="PROSITE" id="PS50088">
    <property type="entry name" value="ANK_REPEAT"/>
    <property type="match status" value="3"/>
</dbReference>
<dbReference type="InterPro" id="IPR002110">
    <property type="entry name" value="Ankyrin_rpt"/>
</dbReference>
<dbReference type="Gene3D" id="1.25.40.20">
    <property type="entry name" value="Ankyrin repeat-containing domain"/>
    <property type="match status" value="3"/>
</dbReference>
<dbReference type="AlphaFoldDB" id="A0A7S3AXC2"/>
<dbReference type="PROSITE" id="PS50297">
    <property type="entry name" value="ANK_REP_REGION"/>
    <property type="match status" value="2"/>
</dbReference>
<keyword evidence="1" id="KW-0677">Repeat</keyword>
<dbReference type="SUPFAM" id="SSF48403">
    <property type="entry name" value="Ankyrin repeat"/>
    <property type="match status" value="1"/>
</dbReference>
<organism evidence="4">
    <name type="scientific">Haptolina ericina</name>
    <dbReference type="NCBI Taxonomy" id="156174"/>
    <lineage>
        <taxon>Eukaryota</taxon>
        <taxon>Haptista</taxon>
        <taxon>Haptophyta</taxon>
        <taxon>Prymnesiophyceae</taxon>
        <taxon>Prymnesiales</taxon>
        <taxon>Prymnesiaceae</taxon>
        <taxon>Haptolina</taxon>
    </lineage>
</organism>
<dbReference type="EMBL" id="HBHX01031291">
    <property type="protein sequence ID" value="CAE0116737.1"/>
    <property type="molecule type" value="Transcribed_RNA"/>
</dbReference>
<dbReference type="SMART" id="SM00248">
    <property type="entry name" value="ANK"/>
    <property type="match status" value="5"/>
</dbReference>
<protein>
    <submittedName>
        <fullName evidence="4">Uncharacterized protein</fullName>
    </submittedName>
</protein>
<evidence type="ECO:0000313" key="4">
    <source>
        <dbReference type="EMBL" id="CAE0116737.1"/>
    </source>
</evidence>
<feature type="repeat" description="ANK" evidence="3">
    <location>
        <begin position="35"/>
        <end position="67"/>
    </location>
</feature>
<dbReference type="PANTHER" id="PTHR24198:SF165">
    <property type="entry name" value="ANKYRIN REPEAT-CONTAINING PROTEIN-RELATED"/>
    <property type="match status" value="1"/>
</dbReference>
<name>A0A7S3AXC2_9EUKA</name>
<dbReference type="Pfam" id="PF00023">
    <property type="entry name" value="Ank"/>
    <property type="match status" value="1"/>
</dbReference>
<dbReference type="Pfam" id="PF12796">
    <property type="entry name" value="Ank_2"/>
    <property type="match status" value="1"/>
</dbReference>
<dbReference type="InterPro" id="IPR036770">
    <property type="entry name" value="Ankyrin_rpt-contain_sf"/>
</dbReference>
<dbReference type="PANTHER" id="PTHR24198">
    <property type="entry name" value="ANKYRIN REPEAT AND PROTEIN KINASE DOMAIN-CONTAINING PROTEIN"/>
    <property type="match status" value="1"/>
</dbReference>